<evidence type="ECO:0000256" key="1">
    <source>
        <dbReference type="ARBA" id="ARBA00001933"/>
    </source>
</evidence>
<dbReference type="FunFam" id="3.40.640.10:FF:000008">
    <property type="entry name" value="Lysine decarboxylase, inducible"/>
    <property type="match status" value="1"/>
</dbReference>
<evidence type="ECO:0000256" key="7">
    <source>
        <dbReference type="ARBA" id="ARBA00049127"/>
    </source>
</evidence>
<accession>A0A1B8HV14</accession>
<dbReference type="Gene3D" id="3.90.100.10">
    <property type="entry name" value="Orn/Lys/Arg decarboxylase, C-terminal domain"/>
    <property type="match status" value="1"/>
</dbReference>
<dbReference type="InterPro" id="IPR027464">
    <property type="entry name" value="Ornithine_deCO2ase_N"/>
</dbReference>
<evidence type="ECO:0000256" key="5">
    <source>
        <dbReference type="ARBA" id="ARBA00023239"/>
    </source>
</evidence>
<dbReference type="PANTHER" id="PTHR45229:SF1">
    <property type="entry name" value="INDUCIBLE ORNITHINE DECARBOXYLASE"/>
    <property type="match status" value="1"/>
</dbReference>
<keyword evidence="11" id="KW-1185">Reference proteome</keyword>
<protein>
    <recommendedName>
        <fullName evidence="6">ornithine decarboxylase</fullName>
        <ecNumber evidence="6">4.1.1.17</ecNumber>
    </recommendedName>
</protein>
<evidence type="ECO:0000256" key="3">
    <source>
        <dbReference type="ARBA" id="ARBA00022793"/>
    </source>
</evidence>
<dbReference type="PIRSF" id="PIRSF009393">
    <property type="entry name" value="Orn_decarb"/>
    <property type="match status" value="1"/>
</dbReference>
<evidence type="ECO:0000256" key="6">
    <source>
        <dbReference type="ARBA" id="ARBA00034138"/>
    </source>
</evidence>
<dbReference type="AlphaFoldDB" id="A0A1B8HV14"/>
<dbReference type="InterPro" id="IPR015421">
    <property type="entry name" value="PyrdxlP-dep_Trfase_major"/>
</dbReference>
<sequence length="734" mass="82019">MKNKKFAVSSLFSTAFGALLTDLTNMPCEVVSLAECDFTGVALCLITAEDIENGQFTRIEQQGFGQPVFVAQRKEDAVLTSLPQEIAGVINLNGDDNGTYLQMLLQAAQAYSDGLPPPFFGRMMNYTAQNMTSFACPGHQGGEFFRRHPAGRQFTDYFGDTIFRSDLCNADVALGDLLIHEGAACAAQQHAATVFNADKTYFVLNGTSSSNKVVLNALLTPGDLVLFDRNNHKSNHHGALIQAGATPVYLEAARNPFGLIGGIDARCFDEDYLRARIAEAAPGREKQARPFRLAVIQLGTYDGTVYNARQVVDSIGSLCDYILFDSAWVGYEQFIPMMQMCSPLLLELNENDPGILVTQSVHKQMAGFSQASQIHKKDRHIKGQARYVSHKQMNNAFMMHASTSPFYPLFAALDVNAKMHAGEHGKRLWAECVRTGIEARKLLLRTCQFIRPFIPEMVNGRPWADAETEVIAADRRFFNFIPGERWHGFDGYAEEQYFVDPCKLLLTTPGVDVCSGEYEAFGVPATILAYYLRENNIVAEKCDLNSILFLLTPAETTEKMQHLVRQIACFEQLLNTDAPLETVLPSLLRTYPGRYTGYTLRRLCQEMHDLFVRHNVKQRQKEMFRRTHFPAVRMSPKAAHTEFVRGNTERVAVTDIAGRIAAEGALPYPPGVLCVVPGEVWEAPVQHYFLALEETGDRFPGFAPELQGAYSERDEDGHLHVYAYVIHEKKENEL</sequence>
<dbReference type="EC" id="4.1.1.17" evidence="6"/>
<dbReference type="InterPro" id="IPR011193">
    <property type="entry name" value="Orn/lys/arg_de-COase"/>
</dbReference>
<dbReference type="GO" id="GO:0004586">
    <property type="term" value="F:ornithine decarboxylase activity"/>
    <property type="evidence" value="ECO:0007669"/>
    <property type="project" value="UniProtKB-EC"/>
</dbReference>
<dbReference type="Gene3D" id="3.90.1150.10">
    <property type="entry name" value="Aspartate Aminotransferase, domain 1"/>
    <property type="match status" value="1"/>
</dbReference>
<dbReference type="Pfam" id="PF01276">
    <property type="entry name" value="OKR_DC_1"/>
    <property type="match status" value="1"/>
</dbReference>
<dbReference type="InterPro" id="IPR036633">
    <property type="entry name" value="Prn/Lys/Arg_de-COase_C_sf"/>
</dbReference>
<evidence type="ECO:0000313" key="11">
    <source>
        <dbReference type="Proteomes" id="UP000092377"/>
    </source>
</evidence>
<evidence type="ECO:0000313" key="10">
    <source>
        <dbReference type="EMBL" id="OBU13599.1"/>
    </source>
</evidence>
<dbReference type="PROSITE" id="PS00703">
    <property type="entry name" value="OKR_DC_1"/>
    <property type="match status" value="1"/>
</dbReference>
<feature type="domain" description="Orn/Lys/Arg decarboxylases family 1 pyridoxal-P attachment site" evidence="9">
    <location>
        <begin position="358"/>
        <end position="372"/>
    </location>
</feature>
<keyword evidence="4 8" id="KW-0663">Pyridoxal phosphate</keyword>
<dbReference type="Gene3D" id="3.40.50.220">
    <property type="match status" value="1"/>
</dbReference>
<dbReference type="InterPro" id="IPR008286">
    <property type="entry name" value="Prn/Lys/Arg_de-COase_C"/>
</dbReference>
<dbReference type="Pfam" id="PF03711">
    <property type="entry name" value="OKR_DC_1_C"/>
    <property type="match status" value="1"/>
</dbReference>
<dbReference type="Gene3D" id="3.40.640.10">
    <property type="entry name" value="Type I PLP-dependent aspartate aminotransferase-like (Major domain)"/>
    <property type="match status" value="1"/>
</dbReference>
<gene>
    <name evidence="10" type="ORF">AYY18_02420</name>
</gene>
<dbReference type="PANTHER" id="PTHR45229">
    <property type="entry name" value="CONSTITUTIVE ORNITHINE DECARBOXYLASE"/>
    <property type="match status" value="1"/>
</dbReference>
<evidence type="ECO:0000256" key="2">
    <source>
        <dbReference type="ARBA" id="ARBA00010671"/>
    </source>
</evidence>
<dbReference type="SUPFAM" id="SSF52172">
    <property type="entry name" value="CheY-like"/>
    <property type="match status" value="1"/>
</dbReference>
<dbReference type="InterPro" id="IPR011006">
    <property type="entry name" value="CheY-like_superfamily"/>
</dbReference>
<comment type="caution">
    <text evidence="10">The sequence shown here is derived from an EMBL/GenBank/DDBJ whole genome shotgun (WGS) entry which is preliminary data.</text>
</comment>
<dbReference type="InterPro" id="IPR015422">
    <property type="entry name" value="PyrdxlP-dep_Trfase_small"/>
</dbReference>
<feature type="modified residue" description="N6-(pyridoxal phosphate)lysine" evidence="8">
    <location>
        <position position="363"/>
    </location>
</feature>
<evidence type="ECO:0000256" key="8">
    <source>
        <dbReference type="PIRSR" id="PIRSR009393-1"/>
    </source>
</evidence>
<dbReference type="Proteomes" id="UP000092377">
    <property type="component" value="Unassembled WGS sequence"/>
</dbReference>
<name>A0A1B8HV14_9GAMM</name>
<proteinExistence type="inferred from homology"/>
<dbReference type="InterPro" id="IPR000310">
    <property type="entry name" value="Orn/Lys/Arg_deCO2ase_major_dom"/>
</dbReference>
<dbReference type="GO" id="GO:0005829">
    <property type="term" value="C:cytosol"/>
    <property type="evidence" value="ECO:0007669"/>
    <property type="project" value="TreeGrafter"/>
</dbReference>
<dbReference type="InterPro" id="IPR005308">
    <property type="entry name" value="OKR_de-COase_N"/>
</dbReference>
<comment type="similarity">
    <text evidence="2">Belongs to the Orn/Lys/Arg decarboxylase class-I family.</text>
</comment>
<dbReference type="Pfam" id="PF03709">
    <property type="entry name" value="OKR_DC_1_N"/>
    <property type="match status" value="1"/>
</dbReference>
<dbReference type="OrthoDB" id="9761189at2"/>
<dbReference type="GO" id="GO:0030170">
    <property type="term" value="F:pyridoxal phosphate binding"/>
    <property type="evidence" value="ECO:0007669"/>
    <property type="project" value="TreeGrafter"/>
</dbReference>
<keyword evidence="5" id="KW-0456">Lyase</keyword>
<dbReference type="GO" id="GO:0006520">
    <property type="term" value="P:amino acid metabolic process"/>
    <property type="evidence" value="ECO:0007669"/>
    <property type="project" value="InterPro"/>
</dbReference>
<dbReference type="InterPro" id="IPR015424">
    <property type="entry name" value="PyrdxlP-dep_Trfase"/>
</dbReference>
<evidence type="ECO:0000259" key="9">
    <source>
        <dbReference type="PROSITE" id="PS00703"/>
    </source>
</evidence>
<keyword evidence="3" id="KW-0210">Decarboxylase</keyword>
<comment type="cofactor">
    <cofactor evidence="1">
        <name>pyridoxal 5'-phosphate</name>
        <dbReference type="ChEBI" id="CHEBI:597326"/>
    </cofactor>
</comment>
<dbReference type="SUPFAM" id="SSF55904">
    <property type="entry name" value="Ornithine decarboxylase C-terminal domain"/>
    <property type="match status" value="1"/>
</dbReference>
<dbReference type="RefSeq" id="WP_067398653.1">
    <property type="nucleotide sequence ID" value="NZ_LZEY01000001.1"/>
</dbReference>
<dbReference type="EMBL" id="LZEY01000001">
    <property type="protein sequence ID" value="OBU13599.1"/>
    <property type="molecule type" value="Genomic_DNA"/>
</dbReference>
<organism evidence="10 11">
    <name type="scientific">Morganella psychrotolerans</name>
    <dbReference type="NCBI Taxonomy" id="368603"/>
    <lineage>
        <taxon>Bacteria</taxon>
        <taxon>Pseudomonadati</taxon>
        <taxon>Pseudomonadota</taxon>
        <taxon>Gammaproteobacteria</taxon>
        <taxon>Enterobacterales</taxon>
        <taxon>Morganellaceae</taxon>
        <taxon>Morganella</taxon>
    </lineage>
</organism>
<evidence type="ECO:0000256" key="4">
    <source>
        <dbReference type="ARBA" id="ARBA00022898"/>
    </source>
</evidence>
<dbReference type="SUPFAM" id="SSF53383">
    <property type="entry name" value="PLP-dependent transferases"/>
    <property type="match status" value="1"/>
</dbReference>
<dbReference type="FunFam" id="3.90.1150.10:FF:000032">
    <property type="entry name" value="Ornithine decarboxylase SpeF"/>
    <property type="match status" value="1"/>
</dbReference>
<reference evidence="11" key="1">
    <citation type="submission" date="2016-06" db="EMBL/GenBank/DDBJ databases">
        <authorList>
            <person name="Butler K."/>
        </authorList>
    </citation>
    <scope>NUCLEOTIDE SEQUENCE [LARGE SCALE GENOMIC DNA]</scope>
    <source>
        <strain evidence="11">GCSL-Mp20</strain>
    </source>
</reference>
<comment type="catalytic activity">
    <reaction evidence="7">
        <text>L-ornithine + H(+) = putrescine + CO2</text>
        <dbReference type="Rhea" id="RHEA:22964"/>
        <dbReference type="ChEBI" id="CHEBI:15378"/>
        <dbReference type="ChEBI" id="CHEBI:16526"/>
        <dbReference type="ChEBI" id="CHEBI:46911"/>
        <dbReference type="ChEBI" id="CHEBI:326268"/>
        <dbReference type="EC" id="4.1.1.17"/>
    </reaction>
</comment>
<dbReference type="NCBIfam" id="NF010092">
    <property type="entry name" value="PRK13578.1"/>
    <property type="match status" value="1"/>
</dbReference>